<keyword evidence="2" id="KW-0812">Transmembrane</keyword>
<proteinExistence type="predicted"/>
<feature type="region of interest" description="Disordered" evidence="1">
    <location>
        <begin position="41"/>
        <end position="68"/>
    </location>
</feature>
<protein>
    <submittedName>
        <fullName evidence="4">Lysophospholipase L1</fullName>
    </submittedName>
</protein>
<evidence type="ECO:0000259" key="3">
    <source>
        <dbReference type="Pfam" id="PF13472"/>
    </source>
</evidence>
<dbReference type="EMBL" id="FZNO01000024">
    <property type="protein sequence ID" value="SNR77698.1"/>
    <property type="molecule type" value="Genomic_DNA"/>
</dbReference>
<gene>
    <name evidence="4" type="ORF">SAMN06272737_12468</name>
</gene>
<dbReference type="OrthoDB" id="8215557at2"/>
<keyword evidence="5" id="KW-1185">Reference proteome</keyword>
<evidence type="ECO:0000313" key="5">
    <source>
        <dbReference type="Proteomes" id="UP000198403"/>
    </source>
</evidence>
<reference evidence="4 5" key="1">
    <citation type="submission" date="2017-06" db="EMBL/GenBank/DDBJ databases">
        <authorList>
            <person name="Kim H.J."/>
            <person name="Triplett B.A."/>
        </authorList>
    </citation>
    <scope>NUCLEOTIDE SEQUENCE [LARGE SCALE GENOMIC DNA]</scope>
    <source>
        <strain evidence="4 5">DSM 44272</strain>
    </source>
</reference>
<dbReference type="InterPro" id="IPR036514">
    <property type="entry name" value="SGNH_hydro_sf"/>
</dbReference>
<keyword evidence="2" id="KW-0472">Membrane</keyword>
<organism evidence="4 5">
    <name type="scientific">Blastococcus mobilis</name>
    <dbReference type="NCBI Taxonomy" id="1938746"/>
    <lineage>
        <taxon>Bacteria</taxon>
        <taxon>Bacillati</taxon>
        <taxon>Actinomycetota</taxon>
        <taxon>Actinomycetes</taxon>
        <taxon>Geodermatophilales</taxon>
        <taxon>Geodermatophilaceae</taxon>
        <taxon>Blastococcus</taxon>
    </lineage>
</organism>
<keyword evidence="2" id="KW-1133">Transmembrane helix</keyword>
<evidence type="ECO:0000256" key="2">
    <source>
        <dbReference type="SAM" id="Phobius"/>
    </source>
</evidence>
<feature type="transmembrane region" description="Helical" evidence="2">
    <location>
        <begin position="12"/>
        <end position="32"/>
    </location>
</feature>
<dbReference type="InterPro" id="IPR013830">
    <property type="entry name" value="SGNH_hydro"/>
</dbReference>
<dbReference type="CDD" id="cd00229">
    <property type="entry name" value="SGNH_hydrolase"/>
    <property type="match status" value="1"/>
</dbReference>
<feature type="compositionally biased region" description="Low complexity" evidence="1">
    <location>
        <begin position="44"/>
        <end position="68"/>
    </location>
</feature>
<evidence type="ECO:0000313" key="4">
    <source>
        <dbReference type="EMBL" id="SNR77698.1"/>
    </source>
</evidence>
<dbReference type="Gene3D" id="3.40.50.1110">
    <property type="entry name" value="SGNH hydrolase"/>
    <property type="match status" value="1"/>
</dbReference>
<sequence length="262" mass="26671">MRGLERPPRWGIVALVVLVIGNAALLTYLFVLRPEPTDPYVRSTSAAAPTTPAAEPTADAPPVAESPEAPPVLAVYGDGYTTGSSLGGQGAQGWPALVAQRLGADLRQAAVSMAGYAAVGVTGETFPDLVAANPVPDADVVIVFGSRNDTGSSLAAVERSATETLATLRANSPEAQLLVIGPAWSNASPPADLDDLSDAVERAATAVGAAYVDPLTEGWFAESATLIADDGISPTDDGHAYLADQITPLVESALTTLAQPSA</sequence>
<feature type="domain" description="SGNH hydrolase-type esterase" evidence="3">
    <location>
        <begin position="76"/>
        <end position="240"/>
    </location>
</feature>
<evidence type="ECO:0000256" key="1">
    <source>
        <dbReference type="SAM" id="MobiDB-lite"/>
    </source>
</evidence>
<accession>A0A238Z3X9</accession>
<dbReference type="Proteomes" id="UP000198403">
    <property type="component" value="Unassembled WGS sequence"/>
</dbReference>
<name>A0A238Z3X9_9ACTN</name>
<dbReference type="Pfam" id="PF13472">
    <property type="entry name" value="Lipase_GDSL_2"/>
    <property type="match status" value="1"/>
</dbReference>
<dbReference type="SUPFAM" id="SSF52266">
    <property type="entry name" value="SGNH hydrolase"/>
    <property type="match status" value="1"/>
</dbReference>
<dbReference type="AlphaFoldDB" id="A0A238Z3X9"/>